<evidence type="ECO:0000313" key="3">
    <source>
        <dbReference type="EMBL" id="AZQ62683.1"/>
    </source>
</evidence>
<dbReference type="OrthoDB" id="378730at2"/>
<reference evidence="3 4" key="1">
    <citation type="submission" date="2018-12" db="EMBL/GenBank/DDBJ databases">
        <title>Flammeovirga pectinis sp. nov., isolated from the gut of the Korean scallop, Patinopecten yessoensis.</title>
        <authorList>
            <person name="Bae J.-W."/>
            <person name="Jeong Y.-S."/>
            <person name="Kang W."/>
        </authorList>
    </citation>
    <scope>NUCLEOTIDE SEQUENCE [LARGE SCALE GENOMIC DNA]</scope>
    <source>
        <strain evidence="3 4">L12M1</strain>
    </source>
</reference>
<feature type="domain" description="FIST" evidence="1">
    <location>
        <begin position="21"/>
        <end position="198"/>
    </location>
</feature>
<dbReference type="RefSeq" id="WP_126614422.1">
    <property type="nucleotide sequence ID" value="NZ_CP034562.1"/>
</dbReference>
<feature type="domain" description="FIST C-domain" evidence="2">
    <location>
        <begin position="199"/>
        <end position="345"/>
    </location>
</feature>
<evidence type="ECO:0000259" key="1">
    <source>
        <dbReference type="SMART" id="SM00897"/>
    </source>
</evidence>
<dbReference type="InterPro" id="IPR013702">
    <property type="entry name" value="FIST_domain_N"/>
</dbReference>
<evidence type="ECO:0000313" key="4">
    <source>
        <dbReference type="Proteomes" id="UP000267268"/>
    </source>
</evidence>
<dbReference type="InterPro" id="IPR019494">
    <property type="entry name" value="FIST_C"/>
</dbReference>
<sequence length="368" mass="41383">MLFLETNASSILSTLKEDHNDKDLYIFLVSEASAELIPQLISLFNQNNMTCFGGVFPSLISGTERINQGLIVKKYTLVDGPYIVKNDNKLKYESISNTAKSCFLFIDGLSEKIVSIIENIYNQLGSKYDYFGGGCGTIPLKKAPSVFTNQGFFSDCAILCFVEEDFNLGIKHGWERAYGPIIATKTENKYIEEFNWETASDFYKNILEELTGEKVDSENFFPLAQAHPIGISKEGQEDIIRDPIEISKNGAVKFPCHVLENSVLYLMKSSTKQIINSAKEATQIAISNVHLDQKIDPFIIDCFSRASFLGNKYNEPLKQTKELLVEDITDIKLEGALSLGEISSYENGQYIEFFNKTFVINAISKFKK</sequence>
<dbReference type="EMBL" id="CP034562">
    <property type="protein sequence ID" value="AZQ62683.1"/>
    <property type="molecule type" value="Genomic_DNA"/>
</dbReference>
<proteinExistence type="predicted"/>
<evidence type="ECO:0008006" key="5">
    <source>
        <dbReference type="Google" id="ProtNLM"/>
    </source>
</evidence>
<dbReference type="Pfam" id="PF08495">
    <property type="entry name" value="FIST"/>
    <property type="match status" value="1"/>
</dbReference>
<dbReference type="SMART" id="SM00897">
    <property type="entry name" value="FIST"/>
    <property type="match status" value="1"/>
</dbReference>
<accession>A0A3Q9FM02</accession>
<keyword evidence="4" id="KW-1185">Reference proteome</keyword>
<dbReference type="Pfam" id="PF10442">
    <property type="entry name" value="FIST_C"/>
    <property type="match status" value="1"/>
</dbReference>
<name>A0A3Q9FM02_9BACT</name>
<organism evidence="3 4">
    <name type="scientific">Flammeovirga pectinis</name>
    <dbReference type="NCBI Taxonomy" id="2494373"/>
    <lineage>
        <taxon>Bacteria</taxon>
        <taxon>Pseudomonadati</taxon>
        <taxon>Bacteroidota</taxon>
        <taxon>Cytophagia</taxon>
        <taxon>Cytophagales</taxon>
        <taxon>Flammeovirgaceae</taxon>
        <taxon>Flammeovirga</taxon>
    </lineage>
</organism>
<protein>
    <recommendedName>
        <fullName evidence="5">FIST domain-containing protein</fullName>
    </recommendedName>
</protein>
<gene>
    <name evidence="3" type="ORF">EI427_10675</name>
</gene>
<dbReference type="Proteomes" id="UP000267268">
    <property type="component" value="Chromosome 1"/>
</dbReference>
<dbReference type="PANTHER" id="PTHR40252">
    <property type="entry name" value="BLR0328 PROTEIN"/>
    <property type="match status" value="1"/>
</dbReference>
<dbReference type="SMART" id="SM01204">
    <property type="entry name" value="FIST_C"/>
    <property type="match status" value="1"/>
</dbReference>
<dbReference type="PANTHER" id="PTHR40252:SF2">
    <property type="entry name" value="BLR0328 PROTEIN"/>
    <property type="match status" value="1"/>
</dbReference>
<dbReference type="KEGG" id="fll:EI427_10675"/>
<evidence type="ECO:0000259" key="2">
    <source>
        <dbReference type="SMART" id="SM01204"/>
    </source>
</evidence>
<dbReference type="AlphaFoldDB" id="A0A3Q9FM02"/>